<evidence type="ECO:0000313" key="8">
    <source>
        <dbReference type="Proteomes" id="UP000602759"/>
    </source>
</evidence>
<keyword evidence="4 5" id="KW-0472">Membrane</keyword>
<evidence type="ECO:0000256" key="2">
    <source>
        <dbReference type="ARBA" id="ARBA00022692"/>
    </source>
</evidence>
<feature type="transmembrane region" description="Helical" evidence="5">
    <location>
        <begin position="71"/>
        <end position="89"/>
    </location>
</feature>
<feature type="transmembrane region" description="Helical" evidence="5">
    <location>
        <begin position="399"/>
        <end position="418"/>
    </location>
</feature>
<comment type="subcellular location">
    <subcellularLocation>
        <location evidence="1">Membrane</location>
        <topology evidence="1">Multi-pass membrane protein</topology>
    </subcellularLocation>
</comment>
<feature type="transmembrane region" description="Helical" evidence="5">
    <location>
        <begin position="352"/>
        <end position="369"/>
    </location>
</feature>
<accession>A0ABR7YNI6</accession>
<evidence type="ECO:0000256" key="1">
    <source>
        <dbReference type="ARBA" id="ARBA00004141"/>
    </source>
</evidence>
<reference evidence="7 8" key="1">
    <citation type="submission" date="2020-08" db="EMBL/GenBank/DDBJ databases">
        <title>Sphingobacterium sp. DN00404 isolated from aquaculture water.</title>
        <authorList>
            <person name="Zhang M."/>
        </authorList>
    </citation>
    <scope>NUCLEOTIDE SEQUENCE [LARGE SCALE GENOMIC DNA]</scope>
    <source>
        <strain evidence="7 8">DN00404</strain>
    </source>
</reference>
<feature type="domain" description="O-antigen ligase-related" evidence="6">
    <location>
        <begin position="208"/>
        <end position="360"/>
    </location>
</feature>
<evidence type="ECO:0000256" key="3">
    <source>
        <dbReference type="ARBA" id="ARBA00022989"/>
    </source>
</evidence>
<feature type="transmembrane region" description="Helical" evidence="5">
    <location>
        <begin position="438"/>
        <end position="459"/>
    </location>
</feature>
<keyword evidence="7" id="KW-0436">Ligase</keyword>
<feature type="transmembrane region" description="Helical" evidence="5">
    <location>
        <begin position="202"/>
        <end position="218"/>
    </location>
</feature>
<evidence type="ECO:0000256" key="5">
    <source>
        <dbReference type="SAM" id="Phobius"/>
    </source>
</evidence>
<evidence type="ECO:0000259" key="6">
    <source>
        <dbReference type="Pfam" id="PF04932"/>
    </source>
</evidence>
<sequence length="641" mass="73607">MIQQPRICWINYICLLPFIALLGNVLLADDWLTHTHIGKHIGFYIVMAFIPLATALSFWNNRAGVKFHLADYFIVIWLAISFGLSYLYLQTVNNKMAIFVMLGALYYCFRIFLAQTQINLRILMLAIMLLGCVEAVWGLLQLYGFARSQHALYGVTGSLFNPGPYAGFLAIILPVSLFYLLWDRQALAKHRHRKAAFFKVRWFTAMITCIVIVLVLPATMSRAAWLAATIGCATVFGGYYRCFLKPKRAKRSTIGRMIGIAAAFTAVMSLATAGIYYLKKDSADGRTLIWKLSADRMSKTWVGEGMGTFSGVYGGAQEAYFDSGAGVEREKWLAGEPEYAFNEFLQIGVEQGYLPLAFFILIIAFALVTGIRYRRFMADGGLMAILVFAFFSYPFSLMPFLIVFVFFLASCISLPYAFTYYLDFIKSSPIPYRVRRRWNAYTMIFALLLSTLYVAQSLYKRYPVYQAHQAWAQSQVYYQTGMYKRVVDLYKPLYPLLLDQPHFLFEYGRSLYMMGEYEESIDVLFKGVDISADPMFRILIGRNEQMKEDYLRAEGQYRFAANQVPNRLYPHYLLAKLYDEIGEYEKAYDIALEVVNKEVKVHSPAVEEMKAEMQKYIEQGKKESKLNKDDKKKKFVPALVY</sequence>
<feature type="transmembrane region" description="Helical" evidence="5">
    <location>
        <begin position="40"/>
        <end position="59"/>
    </location>
</feature>
<evidence type="ECO:0000313" key="7">
    <source>
        <dbReference type="EMBL" id="MBD1432877.1"/>
    </source>
</evidence>
<organism evidence="7 8">
    <name type="scientific">Sphingobacterium micropteri</name>
    <dbReference type="NCBI Taxonomy" id="2763501"/>
    <lineage>
        <taxon>Bacteria</taxon>
        <taxon>Pseudomonadati</taxon>
        <taxon>Bacteroidota</taxon>
        <taxon>Sphingobacteriia</taxon>
        <taxon>Sphingobacteriales</taxon>
        <taxon>Sphingobacteriaceae</taxon>
        <taxon>Sphingobacterium</taxon>
    </lineage>
</organism>
<name>A0ABR7YNI6_9SPHI</name>
<dbReference type="RefSeq" id="WP_190993865.1">
    <property type="nucleotide sequence ID" value="NZ_JACOIK010000005.1"/>
</dbReference>
<feature type="transmembrane region" description="Helical" evidence="5">
    <location>
        <begin position="163"/>
        <end position="182"/>
    </location>
</feature>
<dbReference type="PANTHER" id="PTHR37422:SF13">
    <property type="entry name" value="LIPOPOLYSACCHARIDE BIOSYNTHESIS PROTEIN PA4999-RELATED"/>
    <property type="match status" value="1"/>
</dbReference>
<comment type="caution">
    <text evidence="7">The sequence shown here is derived from an EMBL/GenBank/DDBJ whole genome shotgun (WGS) entry which is preliminary data.</text>
</comment>
<feature type="transmembrane region" description="Helical" evidence="5">
    <location>
        <begin position="254"/>
        <end position="278"/>
    </location>
</feature>
<gene>
    <name evidence="7" type="ORF">H8B06_08580</name>
</gene>
<feature type="transmembrane region" description="Helical" evidence="5">
    <location>
        <begin position="95"/>
        <end position="113"/>
    </location>
</feature>
<proteinExistence type="predicted"/>
<feature type="transmembrane region" description="Helical" evidence="5">
    <location>
        <begin position="7"/>
        <end position="28"/>
    </location>
</feature>
<dbReference type="Pfam" id="PF04932">
    <property type="entry name" value="Wzy_C"/>
    <property type="match status" value="1"/>
</dbReference>
<dbReference type="Gene3D" id="1.25.40.10">
    <property type="entry name" value="Tetratricopeptide repeat domain"/>
    <property type="match status" value="1"/>
</dbReference>
<dbReference type="Proteomes" id="UP000602759">
    <property type="component" value="Unassembled WGS sequence"/>
</dbReference>
<dbReference type="InterPro" id="IPR051533">
    <property type="entry name" value="WaaL-like"/>
</dbReference>
<evidence type="ECO:0000256" key="4">
    <source>
        <dbReference type="ARBA" id="ARBA00023136"/>
    </source>
</evidence>
<feature type="transmembrane region" description="Helical" evidence="5">
    <location>
        <begin position="224"/>
        <end position="242"/>
    </location>
</feature>
<feature type="transmembrane region" description="Helical" evidence="5">
    <location>
        <begin position="376"/>
        <end position="393"/>
    </location>
</feature>
<dbReference type="SUPFAM" id="SSF48452">
    <property type="entry name" value="TPR-like"/>
    <property type="match status" value="1"/>
</dbReference>
<keyword evidence="2 5" id="KW-0812">Transmembrane</keyword>
<dbReference type="PANTHER" id="PTHR37422">
    <property type="entry name" value="TEICHURONIC ACID BIOSYNTHESIS PROTEIN TUAE"/>
    <property type="match status" value="1"/>
</dbReference>
<dbReference type="EMBL" id="JACOIK010000005">
    <property type="protein sequence ID" value="MBD1432877.1"/>
    <property type="molecule type" value="Genomic_DNA"/>
</dbReference>
<dbReference type="InterPro" id="IPR011990">
    <property type="entry name" value="TPR-like_helical_dom_sf"/>
</dbReference>
<keyword evidence="8" id="KW-1185">Reference proteome</keyword>
<dbReference type="GO" id="GO:0016874">
    <property type="term" value="F:ligase activity"/>
    <property type="evidence" value="ECO:0007669"/>
    <property type="project" value="UniProtKB-KW"/>
</dbReference>
<dbReference type="InterPro" id="IPR007016">
    <property type="entry name" value="O-antigen_ligase-rel_domated"/>
</dbReference>
<keyword evidence="3 5" id="KW-1133">Transmembrane helix</keyword>
<protein>
    <submittedName>
        <fullName evidence="7">O-antigen ligase family protein</fullName>
    </submittedName>
</protein>
<feature type="transmembrane region" description="Helical" evidence="5">
    <location>
        <begin position="120"/>
        <end position="143"/>
    </location>
</feature>